<dbReference type="PATRIC" id="fig|754477.3.peg.1742"/>
<keyword evidence="6 12" id="KW-0547">Nucleotide-binding</keyword>
<evidence type="ECO:0000256" key="3">
    <source>
        <dbReference type="ARBA" id="ARBA00022694"/>
    </source>
</evidence>
<dbReference type="GO" id="GO:0000287">
    <property type="term" value="F:magnesium ion binding"/>
    <property type="evidence" value="ECO:0007669"/>
    <property type="project" value="UniProtKB-UniRule"/>
</dbReference>
<keyword evidence="3 12" id="KW-0819">tRNA processing</keyword>
<dbReference type="InterPro" id="IPR006674">
    <property type="entry name" value="HD_domain"/>
</dbReference>
<dbReference type="NCBIfam" id="NF008137">
    <property type="entry name" value="PRK10885.1"/>
    <property type="match status" value="1"/>
</dbReference>
<gene>
    <name evidence="12" type="primary">cca</name>
    <name evidence="14" type="ordered locus">Q7C_1771</name>
</gene>
<dbReference type="CDD" id="cd00077">
    <property type="entry name" value="HDc"/>
    <property type="match status" value="1"/>
</dbReference>
<dbReference type="STRING" id="754477.Q7C_1771"/>
<dbReference type="InterPro" id="IPR002646">
    <property type="entry name" value="PolA_pol_head_dom"/>
</dbReference>
<feature type="binding site" evidence="12">
    <location>
        <position position="9"/>
    </location>
    <ligand>
        <name>CTP</name>
        <dbReference type="ChEBI" id="CHEBI:37563"/>
    </ligand>
</feature>
<evidence type="ECO:0000256" key="11">
    <source>
        <dbReference type="ARBA" id="ARBA00022884"/>
    </source>
</evidence>
<dbReference type="GO" id="GO:0042245">
    <property type="term" value="P:RNA repair"/>
    <property type="evidence" value="ECO:0007669"/>
    <property type="project" value="UniProtKB-KW"/>
</dbReference>
<dbReference type="GO" id="GO:0001680">
    <property type="term" value="P:tRNA 3'-terminal CCA addition"/>
    <property type="evidence" value="ECO:0007669"/>
    <property type="project" value="UniProtKB-UniRule"/>
</dbReference>
<evidence type="ECO:0000256" key="7">
    <source>
        <dbReference type="ARBA" id="ARBA00022800"/>
    </source>
</evidence>
<dbReference type="HOGENOM" id="CLU_015961_1_1_6"/>
<dbReference type="GO" id="GO:0016791">
    <property type="term" value="F:phosphatase activity"/>
    <property type="evidence" value="ECO:0007669"/>
    <property type="project" value="UniProtKB-UniRule"/>
</dbReference>
<comment type="subunit">
    <text evidence="12">Monomer. Can also form homodimers and oligomers.</text>
</comment>
<evidence type="ECO:0000256" key="5">
    <source>
        <dbReference type="ARBA" id="ARBA00022723"/>
    </source>
</evidence>
<dbReference type="HAMAP" id="MF_01261">
    <property type="entry name" value="CCA_bact_type1"/>
    <property type="match status" value="1"/>
</dbReference>
<dbReference type="Pfam" id="PF01966">
    <property type="entry name" value="HD"/>
    <property type="match status" value="1"/>
</dbReference>
<dbReference type="GO" id="GO:0004810">
    <property type="term" value="F:CCA tRNA nucleotidyltransferase activity"/>
    <property type="evidence" value="ECO:0007669"/>
    <property type="project" value="UniProtKB-UniRule"/>
</dbReference>
<dbReference type="InterPro" id="IPR003607">
    <property type="entry name" value="HD/PDEase_dom"/>
</dbReference>
<keyword evidence="15" id="KW-1185">Reference proteome</keyword>
<dbReference type="HAMAP" id="MF_01262">
    <property type="entry name" value="CCA_bact_type2"/>
    <property type="match status" value="1"/>
</dbReference>
<keyword evidence="4 12" id="KW-0548">Nucleotidyltransferase</keyword>
<evidence type="ECO:0000256" key="10">
    <source>
        <dbReference type="ARBA" id="ARBA00022842"/>
    </source>
</evidence>
<comment type="miscellaneous">
    <text evidence="12">A single active site specifically recognizes both ATP and CTP and is responsible for their addition.</text>
</comment>
<dbReference type="SUPFAM" id="SSF81891">
    <property type="entry name" value="Poly A polymerase C-terminal region-like"/>
    <property type="match status" value="1"/>
</dbReference>
<dbReference type="GO" id="GO:0160016">
    <property type="term" value="F:CCACCA tRNA nucleotidyltransferase activity"/>
    <property type="evidence" value="ECO:0007669"/>
    <property type="project" value="RHEA"/>
</dbReference>
<evidence type="ECO:0000256" key="6">
    <source>
        <dbReference type="ARBA" id="ARBA00022741"/>
    </source>
</evidence>
<keyword evidence="12" id="KW-0511">Multifunctional enzyme</keyword>
<evidence type="ECO:0000256" key="2">
    <source>
        <dbReference type="ARBA" id="ARBA00022679"/>
    </source>
</evidence>
<sequence>MMQTYRVGGCVRDRLLGLPVKDQDWVVVGADVTTMLKAGFRPVGKDFPVFLHPETHEEYALARTERKTAPGYHGFHFHAAPDVTLEADLQRRDLTINAMAETDTGEIIDPYGGQADLQAGLLRHVSPAFAEDPVRVLRLARFAARFGFSVAEETSTLIQTMIEAGELHHLVAERVWQETAKALAEPNPSQFFMTLRDVGALPILFPEIDQLFGVPQDPKWHPEIDTGLHTMLVLDQAAQLSDKLSVRFAALCHDLGKGTTPSASLPAHPDHEARGIILTDALCQRLRVPNDLHQLARKVAEWHTHFHRLYELTATQILELLEQLDSFRRPSLFEDFLLVGEADFRGRPGYRDQPLKNNTFLMACFQAANAISAQAFVAQGLTGADIGKAIRQARITAIDALLNQQNNE</sequence>
<dbReference type="Gene3D" id="3.30.460.10">
    <property type="entry name" value="Beta Polymerase, domain 2"/>
    <property type="match status" value="1"/>
</dbReference>
<protein>
    <recommendedName>
        <fullName evidence="12">Multifunctional CCA protein</fullName>
    </recommendedName>
    <domain>
        <recommendedName>
            <fullName evidence="12">CCA-adding enzyme</fullName>
            <ecNumber evidence="12">2.7.7.72</ecNumber>
        </recommendedName>
        <alternativeName>
            <fullName evidence="12">CCA tRNA nucleotidyltransferase</fullName>
        </alternativeName>
        <alternativeName>
            <fullName evidence="12">tRNA CCA-pyrophosphorylase</fullName>
        </alternativeName>
        <alternativeName>
            <fullName evidence="12">tRNA adenylyl-/cytidylyl-transferase</fullName>
        </alternativeName>
        <alternativeName>
            <fullName evidence="12">tRNA nucleotidyltransferase</fullName>
        </alternativeName>
        <alternativeName>
            <fullName evidence="12">tRNA-NT</fullName>
        </alternativeName>
    </domain>
    <domain>
        <recommendedName>
            <fullName evidence="12">2'-nucleotidase</fullName>
            <ecNumber evidence="12">3.1.3.-</ecNumber>
        </recommendedName>
    </domain>
    <domain>
        <recommendedName>
            <fullName evidence="12">2',3'-cyclic phosphodiesterase</fullName>
            <ecNumber evidence="12">3.1.4.-</ecNumber>
        </recommendedName>
    </domain>
    <domain>
        <recommendedName>
            <fullName evidence="12">Phosphatase</fullName>
        </recommendedName>
    </domain>
</protein>
<dbReference type="KEGG" id="mec:Q7C_1771"/>
<dbReference type="CDD" id="cd05398">
    <property type="entry name" value="NT_ClassII-CCAase"/>
    <property type="match status" value="1"/>
</dbReference>
<dbReference type="Gene3D" id="1.10.3090.10">
    <property type="entry name" value="cca-adding enzyme, domain 2"/>
    <property type="match status" value="1"/>
</dbReference>
<keyword evidence="5 12" id="KW-0479">Metal-binding</keyword>
<feature type="binding site" evidence="12">
    <location>
        <position position="22"/>
    </location>
    <ligand>
        <name>Mg(2+)</name>
        <dbReference type="ChEBI" id="CHEBI:18420"/>
    </ligand>
</feature>
<dbReference type="EC" id="3.1.4.-" evidence="12"/>
<feature type="binding site" evidence="12">
    <location>
        <position position="141"/>
    </location>
    <ligand>
        <name>ATP</name>
        <dbReference type="ChEBI" id="CHEBI:30616"/>
    </ligand>
</feature>
<dbReference type="InterPro" id="IPR032828">
    <property type="entry name" value="PolyA_RNA-bd"/>
</dbReference>
<dbReference type="PIRSF" id="PIRSF000813">
    <property type="entry name" value="CCA_bact"/>
    <property type="match status" value="1"/>
</dbReference>
<dbReference type="PANTHER" id="PTHR47545">
    <property type="entry name" value="MULTIFUNCTIONAL CCA PROTEIN"/>
    <property type="match status" value="1"/>
</dbReference>
<dbReference type="InterPro" id="IPR018152">
    <property type="entry name" value="SOD_Cu/Zn_BS"/>
</dbReference>
<comment type="domain">
    <text evidence="12">Comprises two domains: an N-terminal domain containing the nucleotidyltransferase activity and a C-terminal HD domain associated with both phosphodiesterase and phosphatase activities.</text>
</comment>
<dbReference type="EC" id="3.1.3.-" evidence="12"/>
<dbReference type="PROSITE" id="PS00087">
    <property type="entry name" value="SOD_CU_ZN_1"/>
    <property type="match status" value="1"/>
</dbReference>
<evidence type="ECO:0000313" key="15">
    <source>
        <dbReference type="Proteomes" id="UP000009145"/>
    </source>
</evidence>
<keyword evidence="10 12" id="KW-0460">Magnesium</keyword>
<comment type="catalytic activity">
    <reaction evidence="12">
        <text>a tRNA with a 3' CCA end + 2 CTP + ATP = a tRNA with a 3' CCACCA end + 3 diphosphate</text>
        <dbReference type="Rhea" id="RHEA:76235"/>
        <dbReference type="Rhea" id="RHEA-COMP:10468"/>
        <dbReference type="Rhea" id="RHEA-COMP:18655"/>
        <dbReference type="ChEBI" id="CHEBI:30616"/>
        <dbReference type="ChEBI" id="CHEBI:33019"/>
        <dbReference type="ChEBI" id="CHEBI:37563"/>
        <dbReference type="ChEBI" id="CHEBI:83071"/>
        <dbReference type="ChEBI" id="CHEBI:195187"/>
    </reaction>
</comment>
<feature type="binding site" evidence="12">
    <location>
        <position position="9"/>
    </location>
    <ligand>
        <name>ATP</name>
        <dbReference type="ChEBI" id="CHEBI:30616"/>
    </ligand>
</feature>
<keyword evidence="2 12" id="KW-0808">Transferase</keyword>
<dbReference type="EMBL" id="CP003380">
    <property type="protein sequence ID" value="AFJ02912.1"/>
    <property type="molecule type" value="Genomic_DNA"/>
</dbReference>
<evidence type="ECO:0000313" key="14">
    <source>
        <dbReference type="EMBL" id="AFJ02912.1"/>
    </source>
</evidence>
<dbReference type="Proteomes" id="UP000009145">
    <property type="component" value="Chromosome"/>
</dbReference>
<dbReference type="InterPro" id="IPR012006">
    <property type="entry name" value="CCA_bact"/>
</dbReference>
<feature type="binding site" evidence="12">
    <location>
        <position position="92"/>
    </location>
    <ligand>
        <name>CTP</name>
        <dbReference type="ChEBI" id="CHEBI:37563"/>
    </ligand>
</feature>
<keyword evidence="1 12" id="KW-0533">Nickel</keyword>
<evidence type="ECO:0000256" key="12">
    <source>
        <dbReference type="HAMAP-Rule" id="MF_01261"/>
    </source>
</evidence>
<feature type="binding site" evidence="12">
    <location>
        <position position="12"/>
    </location>
    <ligand>
        <name>ATP</name>
        <dbReference type="ChEBI" id="CHEBI:30616"/>
    </ligand>
</feature>
<dbReference type="GO" id="GO:0000049">
    <property type="term" value="F:tRNA binding"/>
    <property type="evidence" value="ECO:0007669"/>
    <property type="project" value="UniProtKB-UniRule"/>
</dbReference>
<comment type="similarity">
    <text evidence="12">Belongs to the tRNA nucleotidyltransferase/poly(A) polymerase family. Bacterial CCA-adding enzyme type 1 subfamily.</text>
</comment>
<dbReference type="eggNOG" id="COG0617">
    <property type="taxonomic scope" value="Bacteria"/>
</dbReference>
<keyword evidence="8 12" id="KW-0378">Hydrolase</keyword>
<name>I1YJ19_METFJ</name>
<keyword evidence="11 12" id="KW-0694">RNA-binding</keyword>
<organism evidence="14 15">
    <name type="scientific">Methylophaga frappieri (strain ATCC BAA-2434 / DSM 25690 / JAM7)</name>
    <dbReference type="NCBI Taxonomy" id="754477"/>
    <lineage>
        <taxon>Bacteria</taxon>
        <taxon>Pseudomonadati</taxon>
        <taxon>Pseudomonadota</taxon>
        <taxon>Gammaproteobacteria</taxon>
        <taxon>Thiotrichales</taxon>
        <taxon>Piscirickettsiaceae</taxon>
        <taxon>Methylophaga</taxon>
    </lineage>
</organism>
<proteinExistence type="inferred from homology"/>
<evidence type="ECO:0000256" key="1">
    <source>
        <dbReference type="ARBA" id="ARBA00022596"/>
    </source>
</evidence>
<feature type="binding site" evidence="12">
    <location>
        <position position="24"/>
    </location>
    <ligand>
        <name>Mg(2+)</name>
        <dbReference type="ChEBI" id="CHEBI:18420"/>
    </ligand>
</feature>
<comment type="cofactor">
    <cofactor evidence="12">
        <name>Ni(2+)</name>
        <dbReference type="ChEBI" id="CHEBI:49786"/>
    </cofactor>
    <text evidence="12">Nickel for phosphatase activity.</text>
</comment>
<keyword evidence="9 12" id="KW-0067">ATP-binding</keyword>
<evidence type="ECO:0000256" key="4">
    <source>
        <dbReference type="ARBA" id="ARBA00022695"/>
    </source>
</evidence>
<keyword evidence="7 12" id="KW-0692">RNA repair</keyword>
<feature type="binding site" evidence="12">
    <location>
        <position position="92"/>
    </location>
    <ligand>
        <name>ATP</name>
        <dbReference type="ChEBI" id="CHEBI:30616"/>
    </ligand>
</feature>
<evidence type="ECO:0000256" key="8">
    <source>
        <dbReference type="ARBA" id="ARBA00022801"/>
    </source>
</evidence>
<comment type="cofactor">
    <cofactor evidence="12">
        <name>Mg(2+)</name>
        <dbReference type="ChEBI" id="CHEBI:18420"/>
    </cofactor>
    <text evidence="12">Magnesium is required for nucleotidyltransferase activity.</text>
</comment>
<comment type="function">
    <text evidence="12">Catalyzes the addition and repair of the essential 3'-terminal CCA sequence in tRNAs without using a nucleic acid template. Adds these three nucleotides in the order of C, C, and A to the tRNA nucleotide-73, using CTP and ATP as substrates and producing inorganic pyrophosphate. tRNA 3'-terminal CCA addition is required both for tRNA processing and repair. Also involved in tRNA surveillance by mediating tandem CCA addition to generate a CCACCA at the 3' terminus of unstable tRNAs. While stable tRNAs receive only 3'-terminal CCA, unstable tRNAs are marked with CCACCA and rapidly degraded.</text>
</comment>
<evidence type="ECO:0000259" key="13">
    <source>
        <dbReference type="PROSITE" id="PS51831"/>
    </source>
</evidence>
<dbReference type="GO" id="GO:0005524">
    <property type="term" value="F:ATP binding"/>
    <property type="evidence" value="ECO:0007669"/>
    <property type="project" value="UniProtKB-UniRule"/>
</dbReference>
<dbReference type="AlphaFoldDB" id="I1YJ19"/>
<feature type="binding site" evidence="12">
    <location>
        <position position="138"/>
    </location>
    <ligand>
        <name>CTP</name>
        <dbReference type="ChEBI" id="CHEBI:37563"/>
    </ligand>
</feature>
<dbReference type="InterPro" id="IPR050124">
    <property type="entry name" value="tRNA_CCA-adding_enzyme"/>
</dbReference>
<feature type="binding site" evidence="12">
    <location>
        <position position="138"/>
    </location>
    <ligand>
        <name>ATP</name>
        <dbReference type="ChEBI" id="CHEBI:30616"/>
    </ligand>
</feature>
<dbReference type="PANTHER" id="PTHR47545:SF1">
    <property type="entry name" value="MULTIFUNCTIONAL CCA PROTEIN"/>
    <property type="match status" value="1"/>
</dbReference>
<reference evidence="14 15" key="1">
    <citation type="journal article" date="2012" name="J. Bacteriol.">
        <title>Complete genome sequences of Methylophaga sp. strain JAM1 and Methylophaga sp. strain JAM7.</title>
        <authorList>
            <person name="Villeneuve C."/>
            <person name="Martineau C."/>
            <person name="Mauffrey F."/>
            <person name="Villemur R."/>
        </authorList>
    </citation>
    <scope>NUCLEOTIDE SEQUENCE [LARGE SCALE GENOMIC DNA]</scope>
    <source>
        <strain evidence="14 15">JAM7</strain>
    </source>
</reference>
<dbReference type="InterPro" id="IPR043519">
    <property type="entry name" value="NT_sf"/>
</dbReference>
<dbReference type="SUPFAM" id="SSF81301">
    <property type="entry name" value="Nucleotidyltransferase"/>
    <property type="match status" value="1"/>
</dbReference>
<evidence type="ECO:0000256" key="9">
    <source>
        <dbReference type="ARBA" id="ARBA00022840"/>
    </source>
</evidence>
<dbReference type="EC" id="2.7.7.72" evidence="12"/>
<feature type="binding site" evidence="12">
    <location>
        <position position="12"/>
    </location>
    <ligand>
        <name>CTP</name>
        <dbReference type="ChEBI" id="CHEBI:37563"/>
    </ligand>
</feature>
<feature type="binding site" evidence="12">
    <location>
        <position position="141"/>
    </location>
    <ligand>
        <name>CTP</name>
        <dbReference type="ChEBI" id="CHEBI:37563"/>
    </ligand>
</feature>
<dbReference type="PROSITE" id="PS51831">
    <property type="entry name" value="HD"/>
    <property type="match status" value="1"/>
</dbReference>
<dbReference type="Pfam" id="PF01743">
    <property type="entry name" value="PolyA_pol"/>
    <property type="match status" value="1"/>
</dbReference>
<dbReference type="SMART" id="SM00471">
    <property type="entry name" value="HDc"/>
    <property type="match status" value="1"/>
</dbReference>
<accession>I1YJ19</accession>
<feature type="domain" description="HD" evidence="13">
    <location>
        <begin position="226"/>
        <end position="327"/>
    </location>
</feature>
<dbReference type="GO" id="GO:0004112">
    <property type="term" value="F:cyclic-nucleotide phosphodiesterase activity"/>
    <property type="evidence" value="ECO:0007669"/>
    <property type="project" value="UniProtKB-UniRule"/>
</dbReference>
<dbReference type="Pfam" id="PF12627">
    <property type="entry name" value="PolyA_pol_RNAbd"/>
    <property type="match status" value="1"/>
</dbReference>
<comment type="catalytic activity">
    <reaction evidence="12">
        <text>a tRNA precursor + 2 CTP + ATP = a tRNA with a 3' CCA end + 3 diphosphate</text>
        <dbReference type="Rhea" id="RHEA:14433"/>
        <dbReference type="Rhea" id="RHEA-COMP:10465"/>
        <dbReference type="Rhea" id="RHEA-COMP:10468"/>
        <dbReference type="ChEBI" id="CHEBI:30616"/>
        <dbReference type="ChEBI" id="CHEBI:33019"/>
        <dbReference type="ChEBI" id="CHEBI:37563"/>
        <dbReference type="ChEBI" id="CHEBI:74896"/>
        <dbReference type="ChEBI" id="CHEBI:83071"/>
        <dbReference type="EC" id="2.7.7.72"/>
    </reaction>
</comment>